<dbReference type="PANTHER" id="PTHR11439:SF455">
    <property type="entry name" value="RLK (RECEPTOR-LIKE PROTEIN KINASE) 8, PUTATIVE-RELATED"/>
    <property type="match status" value="1"/>
</dbReference>
<sequence>MRHVLLGSGGDVDELADDGEWCGGGGGGMRARQEGRPRTMTWSTTVGEAACREGADGDKGRGRRHRRGGDNDEGRGGGGGLATETGHRCQTLGCASAKPGWAASSCTKQPHIFVLIYVDDVNKIRDGIILCQEKYASDLLKKVGMSDSKSISTPRSISEKLSLHEGSPLGPVDSTNYRSIAGALQYLTLTRPDIAFPVNKVCQFLHAPTTEHWASVRGILRYVKHRSKLGLKICKSSTMLVSAYSDAH</sequence>
<feature type="compositionally biased region" description="Basic and acidic residues" evidence="1">
    <location>
        <begin position="50"/>
        <end position="60"/>
    </location>
</feature>
<evidence type="ECO:0000256" key="1">
    <source>
        <dbReference type="SAM" id="MobiDB-lite"/>
    </source>
</evidence>
<dbReference type="AlphaFoldDB" id="A0AAQ3TAZ3"/>
<evidence type="ECO:0000313" key="3">
    <source>
        <dbReference type="Proteomes" id="UP001341281"/>
    </source>
</evidence>
<protein>
    <recommendedName>
        <fullName evidence="4">Reverse transcriptase Ty1/copia-type domain-containing protein</fullName>
    </recommendedName>
</protein>
<reference evidence="2 3" key="1">
    <citation type="submission" date="2024-02" db="EMBL/GenBank/DDBJ databases">
        <title>High-quality chromosome-scale genome assembly of Pensacola bahiagrass (Paspalum notatum Flugge var. saurae).</title>
        <authorList>
            <person name="Vega J.M."/>
            <person name="Podio M."/>
            <person name="Orjuela J."/>
            <person name="Siena L.A."/>
            <person name="Pessino S.C."/>
            <person name="Combes M.C."/>
            <person name="Mariac C."/>
            <person name="Albertini E."/>
            <person name="Pupilli F."/>
            <person name="Ortiz J.P.A."/>
            <person name="Leblanc O."/>
        </authorList>
    </citation>
    <scope>NUCLEOTIDE SEQUENCE [LARGE SCALE GENOMIC DNA]</scope>
    <source>
        <strain evidence="2">R1</strain>
        <tissue evidence="2">Leaf</tissue>
    </source>
</reference>
<proteinExistence type="predicted"/>
<evidence type="ECO:0008006" key="4">
    <source>
        <dbReference type="Google" id="ProtNLM"/>
    </source>
</evidence>
<dbReference type="PANTHER" id="PTHR11439">
    <property type="entry name" value="GAG-POL-RELATED RETROTRANSPOSON"/>
    <property type="match status" value="1"/>
</dbReference>
<organism evidence="2 3">
    <name type="scientific">Paspalum notatum var. saurae</name>
    <dbReference type="NCBI Taxonomy" id="547442"/>
    <lineage>
        <taxon>Eukaryota</taxon>
        <taxon>Viridiplantae</taxon>
        <taxon>Streptophyta</taxon>
        <taxon>Embryophyta</taxon>
        <taxon>Tracheophyta</taxon>
        <taxon>Spermatophyta</taxon>
        <taxon>Magnoliopsida</taxon>
        <taxon>Liliopsida</taxon>
        <taxon>Poales</taxon>
        <taxon>Poaceae</taxon>
        <taxon>PACMAD clade</taxon>
        <taxon>Panicoideae</taxon>
        <taxon>Andropogonodae</taxon>
        <taxon>Paspaleae</taxon>
        <taxon>Paspalinae</taxon>
        <taxon>Paspalum</taxon>
    </lineage>
</organism>
<accession>A0AAQ3TAZ3</accession>
<evidence type="ECO:0000313" key="2">
    <source>
        <dbReference type="EMBL" id="WVZ70544.1"/>
    </source>
</evidence>
<dbReference type="EMBL" id="CP144748">
    <property type="protein sequence ID" value="WVZ70544.1"/>
    <property type="molecule type" value="Genomic_DNA"/>
</dbReference>
<name>A0AAQ3TAZ3_PASNO</name>
<dbReference type="Proteomes" id="UP001341281">
    <property type="component" value="Chromosome 04"/>
</dbReference>
<feature type="region of interest" description="Disordered" evidence="1">
    <location>
        <begin position="48"/>
        <end position="82"/>
    </location>
</feature>
<gene>
    <name evidence="2" type="ORF">U9M48_019203</name>
</gene>
<feature type="region of interest" description="Disordered" evidence="1">
    <location>
        <begin position="23"/>
        <end position="42"/>
    </location>
</feature>
<keyword evidence="3" id="KW-1185">Reference proteome</keyword>